<reference evidence="3" key="3">
    <citation type="submission" date="2015-06" db="UniProtKB">
        <authorList>
            <consortium name="EnsemblMetazoa"/>
        </authorList>
    </citation>
    <scope>IDENTIFICATION</scope>
</reference>
<evidence type="ECO:0000313" key="4">
    <source>
        <dbReference type="Proteomes" id="UP000014760"/>
    </source>
</evidence>
<dbReference type="Proteomes" id="UP000014760">
    <property type="component" value="Unassembled WGS sequence"/>
</dbReference>
<evidence type="ECO:0000256" key="1">
    <source>
        <dbReference type="SAM" id="MobiDB-lite"/>
    </source>
</evidence>
<reference evidence="4" key="1">
    <citation type="submission" date="2012-12" db="EMBL/GenBank/DDBJ databases">
        <authorList>
            <person name="Hellsten U."/>
            <person name="Grimwood J."/>
            <person name="Chapman J.A."/>
            <person name="Shapiro H."/>
            <person name="Aerts A."/>
            <person name="Otillar R.P."/>
            <person name="Terry A.Y."/>
            <person name="Boore J.L."/>
            <person name="Simakov O."/>
            <person name="Marletaz F."/>
            <person name="Cho S.-J."/>
            <person name="Edsinger-Gonzales E."/>
            <person name="Havlak P."/>
            <person name="Kuo D.-H."/>
            <person name="Larsson T."/>
            <person name="Lv J."/>
            <person name="Arendt D."/>
            <person name="Savage R."/>
            <person name="Osoegawa K."/>
            <person name="de Jong P."/>
            <person name="Lindberg D.R."/>
            <person name="Seaver E.C."/>
            <person name="Weisblat D.A."/>
            <person name="Putnam N.H."/>
            <person name="Grigoriev I.V."/>
            <person name="Rokhsar D.S."/>
        </authorList>
    </citation>
    <scope>NUCLEOTIDE SEQUENCE</scope>
    <source>
        <strain evidence="4">I ESC-2004</strain>
    </source>
</reference>
<sequence length="259" mass="31245">MRPEERGEKLREERELREVKEEQREEEKELREVKEEQREEEKELREVKEEQREEEKELREVKEEQREEEKELREVKEEQREEEKELREVKKEQREEEKELREVKKEQREEEKDLREVKEEIRTNPPIDYAPWTHLLVDSWDDGYAGYVECESQFDDLLSLFTYSTNTEFVKSTGRSLSTSLYDYSSKSLGIRWQSASQKSLGPDIPFFGRPYTILQRSTMECHHGPLHNRNTKSNARSLIFSKAENFFCKSSLPCKIDG</sequence>
<gene>
    <name evidence="2" type="ORF">CAPTEDRAFT_196745</name>
</gene>
<reference evidence="2 4" key="2">
    <citation type="journal article" date="2013" name="Nature">
        <title>Insights into bilaterian evolution from three spiralian genomes.</title>
        <authorList>
            <person name="Simakov O."/>
            <person name="Marletaz F."/>
            <person name="Cho S.J."/>
            <person name="Edsinger-Gonzales E."/>
            <person name="Havlak P."/>
            <person name="Hellsten U."/>
            <person name="Kuo D.H."/>
            <person name="Larsson T."/>
            <person name="Lv J."/>
            <person name="Arendt D."/>
            <person name="Savage R."/>
            <person name="Osoegawa K."/>
            <person name="de Jong P."/>
            <person name="Grimwood J."/>
            <person name="Chapman J.A."/>
            <person name="Shapiro H."/>
            <person name="Aerts A."/>
            <person name="Otillar R.P."/>
            <person name="Terry A.Y."/>
            <person name="Boore J.L."/>
            <person name="Grigoriev I.V."/>
            <person name="Lindberg D.R."/>
            <person name="Seaver E.C."/>
            <person name="Weisblat D.A."/>
            <person name="Putnam N.H."/>
            <person name="Rokhsar D.S."/>
        </authorList>
    </citation>
    <scope>NUCLEOTIDE SEQUENCE</scope>
    <source>
        <strain evidence="2 4">I ESC-2004</strain>
    </source>
</reference>
<dbReference type="EMBL" id="AMQN01028070">
    <property type="status" value="NOT_ANNOTATED_CDS"/>
    <property type="molecule type" value="Genomic_DNA"/>
</dbReference>
<dbReference type="AlphaFoldDB" id="R7TYC7"/>
<feature type="region of interest" description="Disordered" evidence="1">
    <location>
        <begin position="17"/>
        <end position="106"/>
    </location>
</feature>
<organism evidence="2">
    <name type="scientific">Capitella teleta</name>
    <name type="common">Polychaete worm</name>
    <dbReference type="NCBI Taxonomy" id="283909"/>
    <lineage>
        <taxon>Eukaryota</taxon>
        <taxon>Metazoa</taxon>
        <taxon>Spiralia</taxon>
        <taxon>Lophotrochozoa</taxon>
        <taxon>Annelida</taxon>
        <taxon>Polychaeta</taxon>
        <taxon>Sedentaria</taxon>
        <taxon>Scolecida</taxon>
        <taxon>Capitellidae</taxon>
        <taxon>Capitella</taxon>
    </lineage>
</organism>
<dbReference type="OMA" id="CATWALW"/>
<accession>R7TYC7</accession>
<proteinExistence type="predicted"/>
<evidence type="ECO:0000313" key="2">
    <source>
        <dbReference type="EMBL" id="ELT96426.1"/>
    </source>
</evidence>
<protein>
    <submittedName>
        <fullName evidence="2 3">Uncharacterized protein</fullName>
    </submittedName>
</protein>
<dbReference type="EMBL" id="KB308824">
    <property type="protein sequence ID" value="ELT96426.1"/>
    <property type="molecule type" value="Genomic_DNA"/>
</dbReference>
<dbReference type="HOGENOM" id="CLU_1074587_0_0_1"/>
<evidence type="ECO:0000313" key="3">
    <source>
        <dbReference type="EnsemblMetazoa" id="CapteP196745"/>
    </source>
</evidence>
<dbReference type="EnsemblMetazoa" id="CapteT196745">
    <property type="protein sequence ID" value="CapteP196745"/>
    <property type="gene ID" value="CapteG196745"/>
</dbReference>
<keyword evidence="4" id="KW-1185">Reference proteome</keyword>
<name>R7TYC7_CAPTE</name>